<dbReference type="GO" id="GO:0009036">
    <property type="term" value="F:type II site-specific deoxyribonuclease activity"/>
    <property type="evidence" value="ECO:0007669"/>
    <property type="project" value="InterPro"/>
</dbReference>
<reference evidence="2 3" key="1">
    <citation type="journal article" date="2008" name="J. Bacteriol.">
        <title>Comparative genome analysis of 'Candidatus Phytoplasma australiense' (subgroup tuf-Australia I; rp-A) and 'Ca. Phytoplasma asteris' strains OY-M and AY-WB.</title>
        <authorList>
            <person name="Tran-Nguyen L.T."/>
            <person name="Kube M."/>
            <person name="Schneider B."/>
            <person name="Reinhardt R."/>
            <person name="Gibb K.S."/>
        </authorList>
    </citation>
    <scope>NUCLEOTIDE SEQUENCE [LARGE SCALE GENOMIC DNA]</scope>
</reference>
<evidence type="ECO:0000313" key="3">
    <source>
        <dbReference type="Proteomes" id="UP000008323"/>
    </source>
</evidence>
<proteinExistence type="predicted"/>
<dbReference type="AlphaFoldDB" id="B1VAY8"/>
<dbReference type="Gene3D" id="3.40.580.10">
    <property type="entry name" value="Eco RI Endonuclease, subunit A"/>
    <property type="match status" value="1"/>
</dbReference>
<dbReference type="SUPFAM" id="SSF52980">
    <property type="entry name" value="Restriction endonuclease-like"/>
    <property type="match status" value="1"/>
</dbReference>
<evidence type="ECO:0000313" key="2">
    <source>
        <dbReference type="EMBL" id="CAM12111.1"/>
    </source>
</evidence>
<sequence>MSNSEQLRKNIKQHKPKNNKSKKDDKLIYAAMIDVKNYLEWRFKDFLANNPFYIIHEKQLSIGFMKDIIYKKGIRKITDYEEDKIFDNRTIKPDGGVLLLKSYSDNDFCKVLLVSEVKRQGTNDKLQEEGKPKQSRGNAVERLGKNLTAIKSMFMHELITPFVCFGWGCDFNHEDTFVDAKIFVLNEFFKLNKTFVFKKYGDNGHNRFSPVSMYFRENPWTREEMFDLLKEVAETAFRYYFF</sequence>
<dbReference type="Proteomes" id="UP000008323">
    <property type="component" value="Chromosome"/>
</dbReference>
<protein>
    <submittedName>
        <fullName evidence="2">Putative restriction endonuclease</fullName>
    </submittedName>
</protein>
<feature type="region of interest" description="Disordered" evidence="1">
    <location>
        <begin position="1"/>
        <end position="22"/>
    </location>
</feature>
<gene>
    <name evidence="2" type="primary">rsrIR</name>
    <name evidence="2" type="ordered locus">PA0777</name>
</gene>
<keyword evidence="2" id="KW-0378">Hydrolase</keyword>
<name>B1VAY8_PHYAS</name>
<dbReference type="GO" id="GO:0009307">
    <property type="term" value="P:DNA restriction-modification system"/>
    <property type="evidence" value="ECO:0007669"/>
    <property type="project" value="InterPro"/>
</dbReference>
<dbReference type="KEGG" id="pal:PA0777"/>
<dbReference type="InterPro" id="IPR011335">
    <property type="entry name" value="Restrct_endonuc-II-like"/>
</dbReference>
<dbReference type="EMBL" id="AM422018">
    <property type="protein sequence ID" value="CAM12111.1"/>
    <property type="molecule type" value="Genomic_DNA"/>
</dbReference>
<dbReference type="GO" id="GO:0003677">
    <property type="term" value="F:DNA binding"/>
    <property type="evidence" value="ECO:0007669"/>
    <property type="project" value="InterPro"/>
</dbReference>
<dbReference type="InterPro" id="IPR004221">
    <property type="entry name" value="Restrct_endonuc_II_EcoRI"/>
</dbReference>
<organism evidence="2 3">
    <name type="scientific">Phytoplasma australiense</name>
    <dbReference type="NCBI Taxonomy" id="59748"/>
    <lineage>
        <taxon>Bacteria</taxon>
        <taxon>Bacillati</taxon>
        <taxon>Mycoplasmatota</taxon>
        <taxon>Mollicutes</taxon>
        <taxon>Acholeplasmatales</taxon>
        <taxon>Acholeplasmataceae</taxon>
        <taxon>Candidatus Phytoplasma</taxon>
        <taxon>16SrXII (Stolbur group)</taxon>
    </lineage>
</organism>
<accession>B1VAY8</accession>
<evidence type="ECO:0000256" key="1">
    <source>
        <dbReference type="SAM" id="MobiDB-lite"/>
    </source>
</evidence>
<dbReference type="eggNOG" id="ENOG502Z7QY">
    <property type="taxonomic scope" value="Bacteria"/>
</dbReference>
<feature type="compositionally biased region" description="Basic residues" evidence="1">
    <location>
        <begin position="9"/>
        <end position="20"/>
    </location>
</feature>
<dbReference type="Pfam" id="PF02963">
    <property type="entry name" value="EcoRI"/>
    <property type="match status" value="1"/>
</dbReference>
<keyword evidence="2" id="KW-0540">Nuclease</keyword>
<dbReference type="InterPro" id="IPR011336">
    <property type="entry name" value="Restrct_endonuc_II_EcoRI/MunI"/>
</dbReference>
<dbReference type="GO" id="GO:0000287">
    <property type="term" value="F:magnesium ion binding"/>
    <property type="evidence" value="ECO:0007669"/>
    <property type="project" value="InterPro"/>
</dbReference>
<keyword evidence="2" id="KW-0255">Endonuclease</keyword>